<dbReference type="InParanoid" id="A0A5F8H0A7"/>
<dbReference type="PROSITE" id="PS50041">
    <property type="entry name" value="C_TYPE_LECTIN_2"/>
    <property type="match status" value="1"/>
</dbReference>
<dbReference type="SUPFAM" id="SSF56436">
    <property type="entry name" value="C-type lectin-like"/>
    <property type="match status" value="1"/>
</dbReference>
<name>A0A5F8H0A7_MONDO</name>
<dbReference type="GO" id="GO:0070492">
    <property type="term" value="F:oligosaccharide binding"/>
    <property type="evidence" value="ECO:0000318"/>
    <property type="project" value="GO_Central"/>
</dbReference>
<dbReference type="GeneTree" id="ENSGT00940000154447"/>
<sequence>TELQRAVALASFHVTSLLHLPGQQDVANAISARSSCPEGIVFHGSHCYGLLGQNRMETWNSAELQCQAHHSSHLGSLLNKAEGHFVATMIKEYSEVRCPIWIGLHDPNKVGPRWLSLFLSWESCFPNGTNPNYCASLSPQSGFYSWRDECCEKRYLYVCKFKA</sequence>
<reference evidence="4" key="2">
    <citation type="submission" date="2025-08" db="UniProtKB">
        <authorList>
            <consortium name="Ensembl"/>
        </authorList>
    </citation>
    <scope>IDENTIFICATION</scope>
</reference>
<dbReference type="InterPro" id="IPR016186">
    <property type="entry name" value="C-type_lectin-like/link_sf"/>
</dbReference>
<dbReference type="GO" id="GO:0061844">
    <property type="term" value="P:antimicrobial humoral immune response mediated by antimicrobial peptide"/>
    <property type="evidence" value="ECO:0000318"/>
    <property type="project" value="GO_Central"/>
</dbReference>
<dbReference type="PROSITE" id="PS00615">
    <property type="entry name" value="C_TYPE_LECTIN_1"/>
    <property type="match status" value="1"/>
</dbReference>
<dbReference type="InterPro" id="IPR050111">
    <property type="entry name" value="C-type_lectin/snaclec_domain"/>
</dbReference>
<reference evidence="4" key="3">
    <citation type="submission" date="2025-09" db="UniProtKB">
        <authorList>
            <consortium name="Ensembl"/>
        </authorList>
    </citation>
    <scope>IDENTIFICATION</scope>
</reference>
<dbReference type="PRINTS" id="PR01504">
    <property type="entry name" value="PNCREATITSAP"/>
</dbReference>
<organism evidence="4 5">
    <name type="scientific">Monodelphis domestica</name>
    <name type="common">Gray short-tailed opossum</name>
    <dbReference type="NCBI Taxonomy" id="13616"/>
    <lineage>
        <taxon>Eukaryota</taxon>
        <taxon>Metazoa</taxon>
        <taxon>Chordata</taxon>
        <taxon>Craniata</taxon>
        <taxon>Vertebrata</taxon>
        <taxon>Euteleostomi</taxon>
        <taxon>Mammalia</taxon>
        <taxon>Metatheria</taxon>
        <taxon>Didelphimorphia</taxon>
        <taxon>Didelphidae</taxon>
        <taxon>Monodelphis</taxon>
    </lineage>
</organism>
<proteinExistence type="predicted"/>
<keyword evidence="2" id="KW-1015">Disulfide bond</keyword>
<dbReference type="InterPro" id="IPR016187">
    <property type="entry name" value="CTDL_fold"/>
</dbReference>
<keyword evidence="1" id="KW-0430">Lectin</keyword>
<evidence type="ECO:0000259" key="3">
    <source>
        <dbReference type="PROSITE" id="PS50041"/>
    </source>
</evidence>
<dbReference type="PANTHER" id="PTHR22803">
    <property type="entry name" value="MANNOSE, PHOSPHOLIPASE, LECTIN RECEPTOR RELATED"/>
    <property type="match status" value="1"/>
</dbReference>
<dbReference type="Pfam" id="PF00059">
    <property type="entry name" value="Lectin_C"/>
    <property type="match status" value="1"/>
</dbReference>
<dbReference type="InterPro" id="IPR018378">
    <property type="entry name" value="C-type_lectin_CS"/>
</dbReference>
<protein>
    <recommendedName>
        <fullName evidence="3">C-type lectin domain-containing protein</fullName>
    </recommendedName>
</protein>
<accession>A0A5F8H0A7</accession>
<evidence type="ECO:0000313" key="4">
    <source>
        <dbReference type="Ensembl" id="ENSMODP00000053293.1"/>
    </source>
</evidence>
<keyword evidence="5" id="KW-1185">Reference proteome</keyword>
<dbReference type="Gene3D" id="3.10.100.10">
    <property type="entry name" value="Mannose-Binding Protein A, subunit A"/>
    <property type="match status" value="1"/>
</dbReference>
<reference evidence="4 5" key="1">
    <citation type="journal article" date="2007" name="Nature">
        <title>Genome of the marsupial Monodelphis domestica reveals innovation in non-coding sequences.</title>
        <authorList>
            <person name="Mikkelsen T.S."/>
            <person name="Wakefield M.J."/>
            <person name="Aken B."/>
            <person name="Amemiya C.T."/>
            <person name="Chang J.L."/>
            <person name="Duke S."/>
            <person name="Garber M."/>
            <person name="Gentles A.J."/>
            <person name="Goodstadt L."/>
            <person name="Heger A."/>
            <person name="Jurka J."/>
            <person name="Kamal M."/>
            <person name="Mauceli E."/>
            <person name="Searle S.M."/>
            <person name="Sharpe T."/>
            <person name="Baker M.L."/>
            <person name="Batzer M.A."/>
            <person name="Benos P.V."/>
            <person name="Belov K."/>
            <person name="Clamp M."/>
            <person name="Cook A."/>
            <person name="Cuff J."/>
            <person name="Das R."/>
            <person name="Davidow L."/>
            <person name="Deakin J.E."/>
            <person name="Fazzari M.J."/>
            <person name="Glass J.L."/>
            <person name="Grabherr M."/>
            <person name="Greally J.M."/>
            <person name="Gu W."/>
            <person name="Hore T.A."/>
            <person name="Huttley G.A."/>
            <person name="Kleber M."/>
            <person name="Jirtle R.L."/>
            <person name="Koina E."/>
            <person name="Lee J.T."/>
            <person name="Mahony S."/>
            <person name="Marra M.A."/>
            <person name="Miller R.D."/>
            <person name="Nicholls R.D."/>
            <person name="Oda M."/>
            <person name="Papenfuss A.T."/>
            <person name="Parra Z.E."/>
            <person name="Pollock D.D."/>
            <person name="Ray D.A."/>
            <person name="Schein J.E."/>
            <person name="Speed T.P."/>
            <person name="Thompson K."/>
            <person name="VandeBerg J.L."/>
            <person name="Wade C.M."/>
            <person name="Walker J.A."/>
            <person name="Waters P.D."/>
            <person name="Webber C."/>
            <person name="Weidman J.R."/>
            <person name="Xie X."/>
            <person name="Zody M.C."/>
            <person name="Baldwin J."/>
            <person name="Abdouelleil A."/>
            <person name="Abdulkadir J."/>
            <person name="Abebe A."/>
            <person name="Abera B."/>
            <person name="Abreu J."/>
            <person name="Acer S.C."/>
            <person name="Aftuck L."/>
            <person name="Alexander A."/>
            <person name="An P."/>
            <person name="Anderson E."/>
            <person name="Anderson S."/>
            <person name="Arachi H."/>
            <person name="Azer M."/>
            <person name="Bachantsang P."/>
            <person name="Barry A."/>
            <person name="Bayul T."/>
            <person name="Berlin A."/>
            <person name="Bessette D."/>
            <person name="Bloom T."/>
            <person name="Bloom T."/>
            <person name="Boguslavskiy L."/>
            <person name="Bonnet C."/>
            <person name="Boukhgalter B."/>
            <person name="Bourzgui I."/>
            <person name="Brown A."/>
            <person name="Cahill P."/>
            <person name="Channer S."/>
            <person name="Cheshatsang Y."/>
            <person name="Chuda L."/>
            <person name="Citroen M."/>
            <person name="Collymore A."/>
            <person name="Cooke P."/>
            <person name="Costello M."/>
            <person name="D'Aco K."/>
            <person name="Daza R."/>
            <person name="De Haan G."/>
            <person name="DeGray S."/>
            <person name="DeMaso C."/>
            <person name="Dhargay N."/>
            <person name="Dooley K."/>
            <person name="Dooley E."/>
            <person name="Doricent M."/>
            <person name="Dorje P."/>
            <person name="Dorjee K."/>
            <person name="Dupes A."/>
            <person name="Elong R."/>
            <person name="Falk J."/>
            <person name="Farina A."/>
            <person name="Faro S."/>
            <person name="Ferguson D."/>
            <person name="Fisher S."/>
            <person name="Foley C.D."/>
            <person name="Franke A."/>
            <person name="Friedrich D."/>
            <person name="Gadbois L."/>
            <person name="Gearin G."/>
            <person name="Gearin C.R."/>
            <person name="Giannoukos G."/>
            <person name="Goode T."/>
            <person name="Graham J."/>
            <person name="Grandbois E."/>
            <person name="Grewal S."/>
            <person name="Gyaltsen K."/>
            <person name="Hafez N."/>
            <person name="Hagos B."/>
            <person name="Hall J."/>
            <person name="Henson C."/>
            <person name="Hollinger A."/>
            <person name="Honan T."/>
            <person name="Huard M.D."/>
            <person name="Hughes L."/>
            <person name="Hurhula B."/>
            <person name="Husby M.E."/>
            <person name="Kamat A."/>
            <person name="Kanga B."/>
            <person name="Kashin S."/>
            <person name="Khazanovich D."/>
            <person name="Kisner P."/>
            <person name="Lance K."/>
            <person name="Lara M."/>
            <person name="Lee W."/>
            <person name="Lennon N."/>
            <person name="Letendre F."/>
            <person name="LeVine R."/>
            <person name="Lipovsky A."/>
            <person name="Liu X."/>
            <person name="Liu J."/>
            <person name="Liu S."/>
            <person name="Lokyitsang T."/>
            <person name="Lokyitsang Y."/>
            <person name="Lubonja R."/>
            <person name="Lui A."/>
            <person name="MacDonald P."/>
            <person name="Magnisalis V."/>
            <person name="Maru K."/>
            <person name="Matthews C."/>
            <person name="McCusker W."/>
            <person name="McDonough S."/>
            <person name="Mehta T."/>
            <person name="Meldrim J."/>
            <person name="Meneus L."/>
            <person name="Mihai O."/>
            <person name="Mihalev A."/>
            <person name="Mihova T."/>
            <person name="Mittelman R."/>
            <person name="Mlenga V."/>
            <person name="Montmayeur A."/>
            <person name="Mulrain L."/>
            <person name="Navidi A."/>
            <person name="Naylor J."/>
            <person name="Negash T."/>
            <person name="Nguyen T."/>
            <person name="Nguyen N."/>
            <person name="Nicol R."/>
            <person name="Norbu C."/>
            <person name="Norbu N."/>
            <person name="Novod N."/>
            <person name="O'Neill B."/>
            <person name="Osman S."/>
            <person name="Markiewicz E."/>
            <person name="Oyono O.L."/>
            <person name="Patti C."/>
            <person name="Phunkhang P."/>
            <person name="Pierre F."/>
            <person name="Priest M."/>
            <person name="Raghuraman S."/>
            <person name="Rege F."/>
            <person name="Reyes R."/>
            <person name="Rise C."/>
            <person name="Rogov P."/>
            <person name="Ross K."/>
            <person name="Ryan E."/>
            <person name="Settipalli S."/>
            <person name="Shea T."/>
            <person name="Sherpa N."/>
            <person name="Shi L."/>
            <person name="Shih D."/>
            <person name="Sparrow T."/>
            <person name="Spaulding J."/>
            <person name="Stalker J."/>
            <person name="Stange-Thomann N."/>
            <person name="Stavropoulos S."/>
            <person name="Stone C."/>
            <person name="Strader C."/>
            <person name="Tesfaye S."/>
            <person name="Thomson T."/>
            <person name="Thoulutsang Y."/>
            <person name="Thoulutsang D."/>
            <person name="Topham K."/>
            <person name="Topping I."/>
            <person name="Tsamla T."/>
            <person name="Vassiliev H."/>
            <person name="Vo A."/>
            <person name="Wangchuk T."/>
            <person name="Wangdi T."/>
            <person name="Weiand M."/>
            <person name="Wilkinson J."/>
            <person name="Wilson A."/>
            <person name="Yadav S."/>
            <person name="Young G."/>
            <person name="Yu Q."/>
            <person name="Zembek L."/>
            <person name="Zhong D."/>
            <person name="Zimmer A."/>
            <person name="Zwirko Z."/>
            <person name="Jaffe D.B."/>
            <person name="Alvarez P."/>
            <person name="Brockman W."/>
            <person name="Butler J."/>
            <person name="Chin C."/>
            <person name="Gnerre S."/>
            <person name="MacCallum I."/>
            <person name="Graves J.A."/>
            <person name="Ponting C.P."/>
            <person name="Breen M."/>
            <person name="Samollow P.B."/>
            <person name="Lander E.S."/>
            <person name="Lindblad-Toh K."/>
        </authorList>
    </citation>
    <scope>NUCLEOTIDE SEQUENCE [LARGE SCALE GENOMIC DNA]</scope>
</reference>
<dbReference type="GO" id="GO:0008284">
    <property type="term" value="P:positive regulation of cell population proliferation"/>
    <property type="evidence" value="ECO:0000318"/>
    <property type="project" value="GO_Central"/>
</dbReference>
<evidence type="ECO:0000256" key="1">
    <source>
        <dbReference type="ARBA" id="ARBA00022734"/>
    </source>
</evidence>
<dbReference type="SMART" id="SM00034">
    <property type="entry name" value="CLECT"/>
    <property type="match status" value="1"/>
</dbReference>
<dbReference type="Ensembl" id="ENSMODT00000070182.1">
    <property type="protein sequence ID" value="ENSMODP00000053293.1"/>
    <property type="gene ID" value="ENSMODG00000042189.1"/>
</dbReference>
<feature type="domain" description="C-type lectin" evidence="3">
    <location>
        <begin position="43"/>
        <end position="160"/>
    </location>
</feature>
<evidence type="ECO:0000256" key="2">
    <source>
        <dbReference type="ARBA" id="ARBA00023157"/>
    </source>
</evidence>
<dbReference type="GO" id="GO:0005615">
    <property type="term" value="C:extracellular space"/>
    <property type="evidence" value="ECO:0000318"/>
    <property type="project" value="GO_Central"/>
</dbReference>
<evidence type="ECO:0000313" key="5">
    <source>
        <dbReference type="Proteomes" id="UP000002280"/>
    </source>
</evidence>
<dbReference type="GO" id="GO:0038023">
    <property type="term" value="F:signaling receptor activity"/>
    <property type="evidence" value="ECO:0000318"/>
    <property type="project" value="GO_Central"/>
</dbReference>
<dbReference type="Proteomes" id="UP000002280">
    <property type="component" value="Chromosome 1"/>
</dbReference>
<dbReference type="OMA" id="NDANCKT"/>
<dbReference type="GO" id="GO:0043434">
    <property type="term" value="P:response to peptide hormone"/>
    <property type="evidence" value="ECO:0000318"/>
    <property type="project" value="GO_Central"/>
</dbReference>
<dbReference type="AlphaFoldDB" id="A0A5F8H0A7"/>
<dbReference type="GO" id="GO:0042834">
    <property type="term" value="F:peptidoglycan binding"/>
    <property type="evidence" value="ECO:0000318"/>
    <property type="project" value="GO_Central"/>
</dbReference>
<dbReference type="InterPro" id="IPR001304">
    <property type="entry name" value="C-type_lectin-like"/>
</dbReference>